<reference evidence="10" key="3">
    <citation type="submission" date="2025-08" db="UniProtKB">
        <authorList>
            <consortium name="Ensembl"/>
        </authorList>
    </citation>
    <scope>IDENTIFICATION</scope>
</reference>
<dbReference type="InParanoid" id="H2XPY5"/>
<comment type="similarity">
    <text evidence="1">Belongs to the peptidase S10 family.</text>
</comment>
<evidence type="ECO:0000256" key="2">
    <source>
        <dbReference type="ARBA" id="ARBA00012446"/>
    </source>
</evidence>
<dbReference type="PANTHER" id="PTHR11802:SF201">
    <property type="entry name" value="CARBOXYPEPTIDASE"/>
    <property type="match status" value="1"/>
</dbReference>
<comment type="function">
    <text evidence="6">Protective protein appears to be essential for both the activity of beta-galactosidase and neuraminidase, it associates with these enzymes and exerts a protective function necessary for their stability and activity. This protein is also a carboxypeptidase and can deamidate tachykinins.</text>
</comment>
<keyword evidence="5" id="KW-0378">Hydrolase</keyword>
<dbReference type="PANTHER" id="PTHR11802">
    <property type="entry name" value="SERINE PROTEASE FAMILY S10 SERINE CARBOXYPEPTIDASE"/>
    <property type="match status" value="1"/>
</dbReference>
<dbReference type="Ensembl" id="ENSCINT00000031283.1">
    <property type="protein sequence ID" value="ENSCINP00000031719.1"/>
    <property type="gene ID" value="ENSCING00000019548.1"/>
</dbReference>
<keyword evidence="11" id="KW-1185">Reference proteome</keyword>
<dbReference type="GO" id="GO:0006508">
    <property type="term" value="P:proteolysis"/>
    <property type="evidence" value="ECO:0007669"/>
    <property type="project" value="UniProtKB-KW"/>
</dbReference>
<sequence>STPDLITELPGLTNLPEFNMYSGYLDASDTKKLHYWSVDMLNECVDSSSNKLMIWFNGGPGCSSLDGAFIENGPYKFNEKTGNLERNPYSWNQLAHTLYIESPAGVGFSYDIDPLSRYNDNITAETNIRALESFFIKFPTFATMNIYLSGQSYAGVYVPTLAAAIVQQQSWMAANLKGILIGNGLMHFLYNHASIMYFSYYHGLFDKTEWEELKRVCCETATVECMFTRFTETDCLMQLTWALHAVWNDGLNIYNLYAPCMSEPQAEMFKVKSRPLLEDVARSRFDSVLEMNELQTKPRSMGPLSLVPPCSNASMITKYFNRADVQEAIHVRPTSWQLCSDVVHNNYYKQVEDTGPQIKMILDALEDIEILLFFGDVDLACNYLGGEWFVDRLGLELQTPRRKWTTRDEYGQVQVAGFYKVYDRLTYATVLGAGHMVPHDKPREAYAMFERYLNDEPL</sequence>
<keyword evidence="4" id="KW-0645">Protease</keyword>
<evidence type="ECO:0000256" key="3">
    <source>
        <dbReference type="ARBA" id="ARBA00022645"/>
    </source>
</evidence>
<protein>
    <recommendedName>
        <fullName evidence="8">Lysosomal protective protein</fullName>
        <ecNumber evidence="2">3.4.16.5</ecNumber>
    </recommendedName>
    <alternativeName>
        <fullName evidence="9">Cathepsin A</fullName>
    </alternativeName>
</protein>
<dbReference type="GO" id="GO:0004185">
    <property type="term" value="F:serine-type carboxypeptidase activity"/>
    <property type="evidence" value="ECO:0000318"/>
    <property type="project" value="GO_Central"/>
</dbReference>
<reference evidence="11" key="1">
    <citation type="journal article" date="2002" name="Science">
        <title>The draft genome of Ciona intestinalis: insights into chordate and vertebrate origins.</title>
        <authorList>
            <person name="Dehal P."/>
            <person name="Satou Y."/>
            <person name="Campbell R.K."/>
            <person name="Chapman J."/>
            <person name="Degnan B."/>
            <person name="De Tomaso A."/>
            <person name="Davidson B."/>
            <person name="Di Gregorio A."/>
            <person name="Gelpke M."/>
            <person name="Goodstein D.M."/>
            <person name="Harafuji N."/>
            <person name="Hastings K.E."/>
            <person name="Ho I."/>
            <person name="Hotta K."/>
            <person name="Huang W."/>
            <person name="Kawashima T."/>
            <person name="Lemaire P."/>
            <person name="Martinez D."/>
            <person name="Meinertzhagen I.A."/>
            <person name="Necula S."/>
            <person name="Nonaka M."/>
            <person name="Putnam N."/>
            <person name="Rash S."/>
            <person name="Saiga H."/>
            <person name="Satake M."/>
            <person name="Terry A."/>
            <person name="Yamada L."/>
            <person name="Wang H.G."/>
            <person name="Awazu S."/>
            <person name="Azumi K."/>
            <person name="Boore J."/>
            <person name="Branno M."/>
            <person name="Chin-Bow S."/>
            <person name="DeSantis R."/>
            <person name="Doyle S."/>
            <person name="Francino P."/>
            <person name="Keys D.N."/>
            <person name="Haga S."/>
            <person name="Hayashi H."/>
            <person name="Hino K."/>
            <person name="Imai K.S."/>
            <person name="Inaba K."/>
            <person name="Kano S."/>
            <person name="Kobayashi K."/>
            <person name="Kobayashi M."/>
            <person name="Lee B.I."/>
            <person name="Makabe K.W."/>
            <person name="Manohar C."/>
            <person name="Matassi G."/>
            <person name="Medina M."/>
            <person name="Mochizuki Y."/>
            <person name="Mount S."/>
            <person name="Morishita T."/>
            <person name="Miura S."/>
            <person name="Nakayama A."/>
            <person name="Nishizaka S."/>
            <person name="Nomoto H."/>
            <person name="Ohta F."/>
            <person name="Oishi K."/>
            <person name="Rigoutsos I."/>
            <person name="Sano M."/>
            <person name="Sasaki A."/>
            <person name="Sasakura Y."/>
            <person name="Shoguchi E."/>
            <person name="Shin-i T."/>
            <person name="Spagnuolo A."/>
            <person name="Stainier D."/>
            <person name="Suzuki M.M."/>
            <person name="Tassy O."/>
            <person name="Takatori N."/>
            <person name="Tokuoka M."/>
            <person name="Yagi K."/>
            <person name="Yoshizaki F."/>
            <person name="Wada S."/>
            <person name="Zhang C."/>
            <person name="Hyatt P.D."/>
            <person name="Larimer F."/>
            <person name="Detter C."/>
            <person name="Doggett N."/>
            <person name="Glavina T."/>
            <person name="Hawkins T."/>
            <person name="Richardson P."/>
            <person name="Lucas S."/>
            <person name="Kohara Y."/>
            <person name="Levine M."/>
            <person name="Satoh N."/>
            <person name="Rokhsar D.S."/>
        </authorList>
    </citation>
    <scope>NUCLEOTIDE SEQUENCE [LARGE SCALE GENOMIC DNA]</scope>
</reference>
<dbReference type="OMA" id="HYGPIFN"/>
<dbReference type="GeneTree" id="ENSGT00940000167871"/>
<dbReference type="FunFam" id="3.40.50.1820:FF:000335">
    <property type="entry name" value="Carboxypeptidase"/>
    <property type="match status" value="1"/>
</dbReference>
<gene>
    <name evidence="10" type="primary">LOC100183589</name>
</gene>
<evidence type="ECO:0000313" key="11">
    <source>
        <dbReference type="Proteomes" id="UP000008144"/>
    </source>
</evidence>
<dbReference type="GO" id="GO:0031647">
    <property type="term" value="P:regulation of protein stability"/>
    <property type="evidence" value="ECO:0007669"/>
    <property type="project" value="UniProtKB-ARBA"/>
</dbReference>
<evidence type="ECO:0000256" key="5">
    <source>
        <dbReference type="ARBA" id="ARBA00022801"/>
    </source>
</evidence>
<proteinExistence type="inferred from homology"/>
<dbReference type="PROSITE" id="PS00560">
    <property type="entry name" value="CARBOXYPEPT_SER_HIS"/>
    <property type="match status" value="1"/>
</dbReference>
<organism evidence="10 11">
    <name type="scientific">Ciona intestinalis</name>
    <name type="common">Transparent sea squirt</name>
    <name type="synonym">Ascidia intestinalis</name>
    <dbReference type="NCBI Taxonomy" id="7719"/>
    <lineage>
        <taxon>Eukaryota</taxon>
        <taxon>Metazoa</taxon>
        <taxon>Chordata</taxon>
        <taxon>Tunicata</taxon>
        <taxon>Ascidiacea</taxon>
        <taxon>Phlebobranchia</taxon>
        <taxon>Cionidae</taxon>
        <taxon>Ciona</taxon>
    </lineage>
</organism>
<evidence type="ECO:0000256" key="8">
    <source>
        <dbReference type="ARBA" id="ARBA00069233"/>
    </source>
</evidence>
<evidence type="ECO:0000256" key="1">
    <source>
        <dbReference type="ARBA" id="ARBA00009431"/>
    </source>
</evidence>
<reference evidence="10" key="4">
    <citation type="submission" date="2025-09" db="UniProtKB">
        <authorList>
            <consortium name="Ensembl"/>
        </authorList>
    </citation>
    <scope>IDENTIFICATION</scope>
</reference>
<reference evidence="10" key="2">
    <citation type="journal article" date="2008" name="Genome Biol.">
        <title>Improved genome assembly and evidence-based global gene model set for the chordate Ciona intestinalis: new insight into intron and operon populations.</title>
        <authorList>
            <person name="Satou Y."/>
            <person name="Mineta K."/>
            <person name="Ogasawara M."/>
            <person name="Sasakura Y."/>
            <person name="Shoguchi E."/>
            <person name="Ueno K."/>
            <person name="Yamada L."/>
            <person name="Matsumoto J."/>
            <person name="Wasserscheid J."/>
            <person name="Dewar K."/>
            <person name="Wiley G.B."/>
            <person name="Macmil S.L."/>
            <person name="Roe B.A."/>
            <person name="Zeller R.W."/>
            <person name="Hastings K.E."/>
            <person name="Lemaire P."/>
            <person name="Lindquist E."/>
            <person name="Endo T."/>
            <person name="Hotta K."/>
            <person name="Inaba K."/>
        </authorList>
    </citation>
    <scope>NUCLEOTIDE SEQUENCE [LARGE SCALE GENOMIC DNA]</scope>
    <source>
        <strain evidence="10">wild type</strain>
    </source>
</reference>
<dbReference type="EC" id="3.4.16.5" evidence="2"/>
<evidence type="ECO:0000313" key="10">
    <source>
        <dbReference type="Ensembl" id="ENSCINP00000031719.1"/>
    </source>
</evidence>
<name>H2XPY5_CIOIN</name>
<accession>H2XPY5</accession>
<evidence type="ECO:0000256" key="4">
    <source>
        <dbReference type="ARBA" id="ARBA00022670"/>
    </source>
</evidence>
<evidence type="ECO:0000256" key="9">
    <source>
        <dbReference type="ARBA" id="ARBA00081927"/>
    </source>
</evidence>
<dbReference type="InterPro" id="IPR033124">
    <property type="entry name" value="Ser_caboxypep_his_AS"/>
</dbReference>
<dbReference type="Pfam" id="PF00450">
    <property type="entry name" value="Peptidase_S10"/>
    <property type="match status" value="1"/>
</dbReference>
<dbReference type="InterPro" id="IPR001563">
    <property type="entry name" value="Peptidase_S10"/>
</dbReference>
<dbReference type="InterPro" id="IPR029058">
    <property type="entry name" value="AB_hydrolase_fold"/>
</dbReference>
<dbReference type="AlphaFoldDB" id="H2XPY5"/>
<dbReference type="Proteomes" id="UP000008144">
    <property type="component" value="Chromosome 11"/>
</dbReference>
<dbReference type="GO" id="GO:1904715">
    <property type="term" value="P:negative regulation of chaperone-mediated autophagy"/>
    <property type="evidence" value="ECO:0007669"/>
    <property type="project" value="UniProtKB-ARBA"/>
</dbReference>
<evidence type="ECO:0000256" key="6">
    <source>
        <dbReference type="ARBA" id="ARBA00054649"/>
    </source>
</evidence>
<dbReference type="SUPFAM" id="SSF53474">
    <property type="entry name" value="alpha/beta-Hydrolases"/>
    <property type="match status" value="1"/>
</dbReference>
<dbReference type="STRING" id="7719.ENSCINP00000031719"/>
<dbReference type="Gene3D" id="3.40.50.1820">
    <property type="entry name" value="alpha/beta hydrolase"/>
    <property type="match status" value="1"/>
</dbReference>
<comment type="subunit">
    <text evidence="7">Heterodimer of a 32 kDa chain and a 20 kDa chain; disulfide-linked.</text>
</comment>
<keyword evidence="3" id="KW-0121">Carboxypeptidase</keyword>
<dbReference type="EMBL" id="EAAA01000667">
    <property type="status" value="NOT_ANNOTATED_CDS"/>
    <property type="molecule type" value="Genomic_DNA"/>
</dbReference>
<evidence type="ECO:0000256" key="7">
    <source>
        <dbReference type="ARBA" id="ARBA00061741"/>
    </source>
</evidence>
<dbReference type="PRINTS" id="PR00724">
    <property type="entry name" value="CRBOXYPTASEC"/>
</dbReference>
<dbReference type="HOGENOM" id="CLU_008523_13_3_1"/>